<keyword evidence="5 8" id="KW-0658">Purine biosynthesis</keyword>
<dbReference type="InterPro" id="IPR018236">
    <property type="entry name" value="SAICAR_synthetase_CS"/>
</dbReference>
<evidence type="ECO:0000256" key="2">
    <source>
        <dbReference type="ARBA" id="ARBA00010190"/>
    </source>
</evidence>
<comment type="pathway">
    <text evidence="1 8">Purine metabolism; IMP biosynthesis via de novo pathway; 5-amino-1-(5-phospho-D-ribosyl)imidazole-4-carboxamide from 5-amino-1-(5-phospho-D-ribosyl)imidazole-4-carboxylate: step 1/2.</text>
</comment>
<dbReference type="Gene3D" id="3.30.470.20">
    <property type="entry name" value="ATP-grasp fold, B domain"/>
    <property type="match status" value="1"/>
</dbReference>
<dbReference type="AlphaFoldDB" id="A0A840UWK0"/>
<dbReference type="RefSeq" id="WP_184015147.1">
    <property type="nucleotide sequence ID" value="NZ_JACHFD010000001.1"/>
</dbReference>
<evidence type="ECO:0000313" key="11">
    <source>
        <dbReference type="Proteomes" id="UP000557717"/>
    </source>
</evidence>
<dbReference type="Proteomes" id="UP000557717">
    <property type="component" value="Unassembled WGS sequence"/>
</dbReference>
<name>A0A840UWK0_9BACT</name>
<evidence type="ECO:0000256" key="8">
    <source>
        <dbReference type="HAMAP-Rule" id="MF_00137"/>
    </source>
</evidence>
<proteinExistence type="inferred from homology"/>
<dbReference type="EMBL" id="JACHFD010000001">
    <property type="protein sequence ID" value="MBB5350105.1"/>
    <property type="molecule type" value="Genomic_DNA"/>
</dbReference>
<dbReference type="HAMAP" id="MF_00137">
    <property type="entry name" value="SAICAR_synth"/>
    <property type="match status" value="1"/>
</dbReference>
<evidence type="ECO:0000259" key="9">
    <source>
        <dbReference type="Pfam" id="PF01259"/>
    </source>
</evidence>
<evidence type="ECO:0000256" key="4">
    <source>
        <dbReference type="ARBA" id="ARBA00022741"/>
    </source>
</evidence>
<dbReference type="GO" id="GO:0004639">
    <property type="term" value="F:phosphoribosylaminoimidazolesuccinocarboxamide synthase activity"/>
    <property type="evidence" value="ECO:0007669"/>
    <property type="project" value="UniProtKB-UniRule"/>
</dbReference>
<dbReference type="GO" id="GO:0005524">
    <property type="term" value="F:ATP binding"/>
    <property type="evidence" value="ECO:0007669"/>
    <property type="project" value="UniProtKB-KW"/>
</dbReference>
<comment type="catalytic activity">
    <reaction evidence="7 8">
        <text>5-amino-1-(5-phospho-D-ribosyl)imidazole-4-carboxylate + L-aspartate + ATP = (2S)-2-[5-amino-1-(5-phospho-beta-D-ribosyl)imidazole-4-carboxamido]succinate + ADP + phosphate + 2 H(+)</text>
        <dbReference type="Rhea" id="RHEA:22628"/>
        <dbReference type="ChEBI" id="CHEBI:15378"/>
        <dbReference type="ChEBI" id="CHEBI:29991"/>
        <dbReference type="ChEBI" id="CHEBI:30616"/>
        <dbReference type="ChEBI" id="CHEBI:43474"/>
        <dbReference type="ChEBI" id="CHEBI:58443"/>
        <dbReference type="ChEBI" id="CHEBI:77657"/>
        <dbReference type="ChEBI" id="CHEBI:456216"/>
        <dbReference type="EC" id="6.3.2.6"/>
    </reaction>
</comment>
<dbReference type="Pfam" id="PF01259">
    <property type="entry name" value="SAICAR_synt"/>
    <property type="match status" value="1"/>
</dbReference>
<feature type="domain" description="SAICAR synthetase/ADE2 N-terminal" evidence="9">
    <location>
        <begin position="4"/>
        <end position="231"/>
    </location>
</feature>
<keyword evidence="11" id="KW-1185">Reference proteome</keyword>
<dbReference type="GO" id="GO:0006189">
    <property type="term" value="P:'de novo' IMP biosynthetic process"/>
    <property type="evidence" value="ECO:0007669"/>
    <property type="project" value="UniProtKB-UniRule"/>
</dbReference>
<sequence>MTPLYEGKAKRLWATSDPNVLRMEFKNDATAFNGEKKASFEDKGRLNNAISTLIYGMLEKEGVPTHFVRQIDETNVEVRKVEILMVEVIVRNLAAGSFCKRTGVEEGREFSRPIVEFSIKSDELGDPLVNDDYIRELDLASEADLAFLREAALKVNEILIRFFGECGLKLVDFKLEFGRLAEDPSQIVLADEISPDGCRLWDLKTGEKMDKDRFRRDLGNVMEAYAEVLDRVKKATGA</sequence>
<dbReference type="InterPro" id="IPR028923">
    <property type="entry name" value="SAICAR_synt/ADE2_N"/>
</dbReference>
<dbReference type="FunFam" id="3.30.470.20:FF:000006">
    <property type="entry name" value="Phosphoribosylaminoimidazole-succinocarboxamide synthase"/>
    <property type="match status" value="1"/>
</dbReference>
<accession>A0A840UWK0</accession>
<dbReference type="EC" id="6.3.2.6" evidence="8"/>
<evidence type="ECO:0000256" key="5">
    <source>
        <dbReference type="ARBA" id="ARBA00022755"/>
    </source>
</evidence>
<evidence type="ECO:0000313" key="10">
    <source>
        <dbReference type="EMBL" id="MBB5350105.1"/>
    </source>
</evidence>
<evidence type="ECO:0000256" key="1">
    <source>
        <dbReference type="ARBA" id="ARBA00004672"/>
    </source>
</evidence>
<dbReference type="NCBIfam" id="TIGR00081">
    <property type="entry name" value="purC"/>
    <property type="match status" value="1"/>
</dbReference>
<comment type="similarity">
    <text evidence="2 8">Belongs to the SAICAR synthetase family.</text>
</comment>
<dbReference type="InterPro" id="IPR001636">
    <property type="entry name" value="SAICAR_synth"/>
</dbReference>
<dbReference type="PANTHER" id="PTHR43599:SF3">
    <property type="entry name" value="SI:DKEY-6E2.2"/>
    <property type="match status" value="1"/>
</dbReference>
<keyword evidence="3 8" id="KW-0436">Ligase</keyword>
<evidence type="ECO:0000256" key="6">
    <source>
        <dbReference type="ARBA" id="ARBA00022840"/>
    </source>
</evidence>
<evidence type="ECO:0000256" key="7">
    <source>
        <dbReference type="ARBA" id="ARBA00048475"/>
    </source>
</evidence>
<dbReference type="InterPro" id="IPR033934">
    <property type="entry name" value="SAICAR_synt_PurC"/>
</dbReference>
<evidence type="ECO:0000256" key="3">
    <source>
        <dbReference type="ARBA" id="ARBA00022598"/>
    </source>
</evidence>
<comment type="caution">
    <text evidence="10">The sequence shown here is derived from an EMBL/GenBank/DDBJ whole genome shotgun (WGS) entry which is preliminary data.</text>
</comment>
<dbReference type="CDD" id="cd01415">
    <property type="entry name" value="SAICAR_synt_PurC"/>
    <property type="match status" value="1"/>
</dbReference>
<gene>
    <name evidence="8" type="primary">purC</name>
    <name evidence="10" type="ORF">HNR46_000326</name>
</gene>
<dbReference type="SUPFAM" id="SSF56104">
    <property type="entry name" value="SAICAR synthase-like"/>
    <property type="match status" value="1"/>
</dbReference>
<reference evidence="10 11" key="1">
    <citation type="submission" date="2020-08" db="EMBL/GenBank/DDBJ databases">
        <title>Genomic Encyclopedia of Type Strains, Phase IV (KMG-IV): sequencing the most valuable type-strain genomes for metagenomic binning, comparative biology and taxonomic classification.</title>
        <authorList>
            <person name="Goeker M."/>
        </authorList>
    </citation>
    <scope>NUCLEOTIDE SEQUENCE [LARGE SCALE GENOMIC DNA]</scope>
    <source>
        <strain evidence="10 11">YC6886</strain>
    </source>
</reference>
<dbReference type="InterPro" id="IPR050089">
    <property type="entry name" value="SAICAR_synthetase"/>
</dbReference>
<dbReference type="UniPathway" id="UPA00074">
    <property type="reaction ID" value="UER00131"/>
</dbReference>
<dbReference type="PROSITE" id="PS01058">
    <property type="entry name" value="SAICAR_SYNTHETASE_2"/>
    <property type="match status" value="1"/>
</dbReference>
<organism evidence="10 11">
    <name type="scientific">Haloferula luteola</name>
    <dbReference type="NCBI Taxonomy" id="595692"/>
    <lineage>
        <taxon>Bacteria</taxon>
        <taxon>Pseudomonadati</taxon>
        <taxon>Verrucomicrobiota</taxon>
        <taxon>Verrucomicrobiia</taxon>
        <taxon>Verrucomicrobiales</taxon>
        <taxon>Verrucomicrobiaceae</taxon>
        <taxon>Haloferula</taxon>
    </lineage>
</organism>
<dbReference type="GO" id="GO:0009236">
    <property type="term" value="P:cobalamin biosynthetic process"/>
    <property type="evidence" value="ECO:0007669"/>
    <property type="project" value="InterPro"/>
</dbReference>
<dbReference type="Gene3D" id="3.30.200.20">
    <property type="entry name" value="Phosphorylase Kinase, domain 1"/>
    <property type="match status" value="1"/>
</dbReference>
<dbReference type="PANTHER" id="PTHR43599">
    <property type="entry name" value="MULTIFUNCTIONAL PROTEIN ADE2"/>
    <property type="match status" value="1"/>
</dbReference>
<keyword evidence="6 8" id="KW-0067">ATP-binding</keyword>
<protein>
    <recommendedName>
        <fullName evidence="8">Phosphoribosylaminoimidazole-succinocarboxamide synthase</fullName>
        <ecNumber evidence="8">6.3.2.6</ecNumber>
    </recommendedName>
    <alternativeName>
        <fullName evidence="8">SAICAR synthetase</fullName>
    </alternativeName>
</protein>
<keyword evidence="4 8" id="KW-0547">Nucleotide-binding</keyword>